<comment type="cofactor">
    <cofactor evidence="1">
        <name>Zn(2+)</name>
        <dbReference type="ChEBI" id="CHEBI:29105"/>
    </cofactor>
</comment>
<evidence type="ECO:0000313" key="8">
    <source>
        <dbReference type="Proteomes" id="UP001221189"/>
    </source>
</evidence>
<name>A0ABT5K9T5_9BURK</name>
<evidence type="ECO:0000259" key="6">
    <source>
        <dbReference type="Pfam" id="PF02900"/>
    </source>
</evidence>
<evidence type="ECO:0000256" key="4">
    <source>
        <dbReference type="ARBA" id="ARBA00022833"/>
    </source>
</evidence>
<dbReference type="RefSeq" id="WP_273599109.1">
    <property type="nucleotide sequence ID" value="NZ_JAQQXT010000002.1"/>
</dbReference>
<dbReference type="Gene3D" id="3.40.830.10">
    <property type="entry name" value="LigB-like"/>
    <property type="match status" value="1"/>
</dbReference>
<accession>A0ABT5K9T5</accession>
<dbReference type="CDD" id="cd07363">
    <property type="entry name" value="45_DOPA_Dioxygenase"/>
    <property type="match status" value="1"/>
</dbReference>
<evidence type="ECO:0000313" key="7">
    <source>
        <dbReference type="EMBL" id="MDC8770691.1"/>
    </source>
</evidence>
<dbReference type="PANTHER" id="PTHR30096">
    <property type="entry name" value="4,5-DOPA DIOXYGENASE EXTRADIOL-LIKE PROTEIN"/>
    <property type="match status" value="1"/>
</dbReference>
<keyword evidence="3" id="KW-0479">Metal-binding</keyword>
<dbReference type="PANTHER" id="PTHR30096:SF0">
    <property type="entry name" value="4,5-DOPA DIOXYGENASE EXTRADIOL-LIKE PROTEIN"/>
    <property type="match status" value="1"/>
</dbReference>
<sequence length="282" mass="30311">MTNSKPFPALFLSHGSPMTALEPREAGAFMHKLGLVLDANYARPRAILMVSAHTSARQPFLLAGQGHQAIYDFGGFDDRLLKLRYDAPGAPDLAEEVLGLAQKAGQVIALTGQTGLDHGAWTPLRYLYPDADVPVLPLAFVASDSPSQQFALGQMLAPLAQRGVLIIASGSITHNLGLVFGQGRPPAIDAPEIEASRVFRSWWLERSAARDWPALLDYRRQAPYGVAMHPSDEHLLPWFIAAGAGGTHAAPQRLHASLTFGSLGMDAYAFGSEARQLAQALV</sequence>
<dbReference type="SUPFAM" id="SSF53213">
    <property type="entry name" value="LigB-like"/>
    <property type="match status" value="1"/>
</dbReference>
<evidence type="ECO:0000256" key="2">
    <source>
        <dbReference type="ARBA" id="ARBA00007581"/>
    </source>
</evidence>
<dbReference type="Proteomes" id="UP001221189">
    <property type="component" value="Unassembled WGS sequence"/>
</dbReference>
<proteinExistence type="inferred from homology"/>
<feature type="domain" description="Extradiol ring-cleavage dioxygenase class III enzyme subunit B" evidence="6">
    <location>
        <begin position="9"/>
        <end position="259"/>
    </location>
</feature>
<dbReference type="PIRSF" id="PIRSF006157">
    <property type="entry name" value="Doxgns_DODA"/>
    <property type="match status" value="1"/>
</dbReference>
<keyword evidence="7" id="KW-0223">Dioxygenase</keyword>
<evidence type="ECO:0000256" key="1">
    <source>
        <dbReference type="ARBA" id="ARBA00001947"/>
    </source>
</evidence>
<comment type="caution">
    <text evidence="7">The sequence shown here is derived from an EMBL/GenBank/DDBJ whole genome shotgun (WGS) entry which is preliminary data.</text>
</comment>
<organism evidence="7 8">
    <name type="scientific">Roseateles albus</name>
    <dbReference type="NCBI Taxonomy" id="2987525"/>
    <lineage>
        <taxon>Bacteria</taxon>
        <taxon>Pseudomonadati</taxon>
        <taxon>Pseudomonadota</taxon>
        <taxon>Betaproteobacteria</taxon>
        <taxon>Burkholderiales</taxon>
        <taxon>Sphaerotilaceae</taxon>
        <taxon>Roseateles</taxon>
    </lineage>
</organism>
<dbReference type="EMBL" id="JAQQXT010000002">
    <property type="protein sequence ID" value="MDC8770691.1"/>
    <property type="molecule type" value="Genomic_DNA"/>
</dbReference>
<dbReference type="Pfam" id="PF02900">
    <property type="entry name" value="LigB"/>
    <property type="match status" value="1"/>
</dbReference>
<comment type="similarity">
    <text evidence="2">Belongs to the DODA-type extradiol aromatic ring-opening dioxygenase family.</text>
</comment>
<keyword evidence="4" id="KW-0862">Zinc</keyword>
<gene>
    <name evidence="7" type="ORF">PRZ03_03835</name>
</gene>
<dbReference type="InterPro" id="IPR004183">
    <property type="entry name" value="Xdiol_dOase_suB"/>
</dbReference>
<dbReference type="InterPro" id="IPR014436">
    <property type="entry name" value="Extradiol_dOase_DODA"/>
</dbReference>
<keyword evidence="5" id="KW-0560">Oxidoreductase</keyword>
<reference evidence="7 8" key="1">
    <citation type="submission" date="2022-10" db="EMBL/GenBank/DDBJ databases">
        <title>Paucibacter sp. hw1 Genome sequencing.</title>
        <authorList>
            <person name="Park S."/>
        </authorList>
    </citation>
    <scope>NUCLEOTIDE SEQUENCE [LARGE SCALE GENOMIC DNA]</scope>
    <source>
        <strain evidence="8">hw1</strain>
    </source>
</reference>
<dbReference type="GO" id="GO:0051213">
    <property type="term" value="F:dioxygenase activity"/>
    <property type="evidence" value="ECO:0007669"/>
    <property type="project" value="UniProtKB-KW"/>
</dbReference>
<protein>
    <submittedName>
        <fullName evidence="7">Class III extradiol ring-cleavage dioxygenase</fullName>
    </submittedName>
</protein>
<evidence type="ECO:0000256" key="5">
    <source>
        <dbReference type="ARBA" id="ARBA00023002"/>
    </source>
</evidence>
<evidence type="ECO:0000256" key="3">
    <source>
        <dbReference type="ARBA" id="ARBA00022723"/>
    </source>
</evidence>
<keyword evidence="8" id="KW-1185">Reference proteome</keyword>